<dbReference type="EMBL" id="SRLO01000018">
    <property type="protein sequence ID" value="TNN85999.1"/>
    <property type="molecule type" value="Genomic_DNA"/>
</dbReference>
<reference evidence="1 2" key="1">
    <citation type="submission" date="2019-03" db="EMBL/GenBank/DDBJ databases">
        <title>First draft genome of Liparis tanakae, snailfish: a comprehensive survey of snailfish specific genes.</title>
        <authorList>
            <person name="Kim W."/>
            <person name="Song I."/>
            <person name="Jeong J.-H."/>
            <person name="Kim D."/>
            <person name="Kim S."/>
            <person name="Ryu S."/>
            <person name="Song J.Y."/>
            <person name="Lee S.K."/>
        </authorList>
    </citation>
    <scope>NUCLEOTIDE SEQUENCE [LARGE SCALE GENOMIC DNA]</scope>
    <source>
        <tissue evidence="1">Muscle</tissue>
    </source>
</reference>
<dbReference type="Proteomes" id="UP000314294">
    <property type="component" value="Unassembled WGS sequence"/>
</dbReference>
<evidence type="ECO:0000313" key="2">
    <source>
        <dbReference type="Proteomes" id="UP000314294"/>
    </source>
</evidence>
<sequence>MNSARGFFATSASVQWRQRPTRGITYNNHLGSLPGAGGPFLCSVTAEGGVGPPTGSTPVALQTASAASEIKQCVGVLMAVIMLLTHEPKQIPPHHTKSLRQA</sequence>
<dbReference type="AlphaFoldDB" id="A0A4Z2J730"/>
<protein>
    <submittedName>
        <fullName evidence="1">Uncharacterized protein</fullName>
    </submittedName>
</protein>
<gene>
    <name evidence="1" type="ORF">EYF80_003843</name>
</gene>
<organism evidence="1 2">
    <name type="scientific">Liparis tanakae</name>
    <name type="common">Tanaka's snailfish</name>
    <dbReference type="NCBI Taxonomy" id="230148"/>
    <lineage>
        <taxon>Eukaryota</taxon>
        <taxon>Metazoa</taxon>
        <taxon>Chordata</taxon>
        <taxon>Craniata</taxon>
        <taxon>Vertebrata</taxon>
        <taxon>Euteleostomi</taxon>
        <taxon>Actinopterygii</taxon>
        <taxon>Neopterygii</taxon>
        <taxon>Teleostei</taxon>
        <taxon>Neoteleostei</taxon>
        <taxon>Acanthomorphata</taxon>
        <taxon>Eupercaria</taxon>
        <taxon>Perciformes</taxon>
        <taxon>Cottioidei</taxon>
        <taxon>Cottales</taxon>
        <taxon>Liparidae</taxon>
        <taxon>Liparis</taxon>
    </lineage>
</organism>
<proteinExistence type="predicted"/>
<accession>A0A4Z2J730</accession>
<comment type="caution">
    <text evidence="1">The sequence shown here is derived from an EMBL/GenBank/DDBJ whole genome shotgun (WGS) entry which is preliminary data.</text>
</comment>
<evidence type="ECO:0000313" key="1">
    <source>
        <dbReference type="EMBL" id="TNN85999.1"/>
    </source>
</evidence>
<keyword evidence="2" id="KW-1185">Reference proteome</keyword>
<name>A0A4Z2J730_9TELE</name>